<evidence type="ECO:0000313" key="4">
    <source>
        <dbReference type="EMBL" id="CAG9787675.1"/>
    </source>
</evidence>
<dbReference type="EMBL" id="OU893349">
    <property type="protein sequence ID" value="CAG9787675.1"/>
    <property type="molecule type" value="Genomic_DNA"/>
</dbReference>
<name>A0A9N9WDN9_9NEOP</name>
<dbReference type="GO" id="GO:0016671">
    <property type="term" value="F:oxidoreductase activity, acting on a sulfur group of donors, disulfide as acceptor"/>
    <property type="evidence" value="ECO:0007669"/>
    <property type="project" value="InterPro"/>
</dbReference>
<dbReference type="Proteomes" id="UP001153714">
    <property type="component" value="Chromosome 18"/>
</dbReference>
<dbReference type="PANTHER" id="PTHR13234">
    <property type="entry name" value="GAMMA-INTERFERON INDUCIBLE LYSOSOMAL THIOL REDUCTASE GILT"/>
    <property type="match status" value="1"/>
</dbReference>
<evidence type="ECO:0000313" key="5">
    <source>
        <dbReference type="Proteomes" id="UP001153714"/>
    </source>
</evidence>
<evidence type="ECO:0000256" key="3">
    <source>
        <dbReference type="SAM" id="SignalP"/>
    </source>
</evidence>
<comment type="similarity">
    <text evidence="1">Belongs to the GILT family.</text>
</comment>
<accession>A0A9N9WDN9</accession>
<keyword evidence="5" id="KW-1185">Reference proteome</keyword>
<reference evidence="4" key="1">
    <citation type="submission" date="2021-12" db="EMBL/GenBank/DDBJ databases">
        <authorList>
            <person name="King R."/>
        </authorList>
    </citation>
    <scope>NUCLEOTIDE SEQUENCE</scope>
</reference>
<sequence length="212" mass="23912">MASRYLIFNIFLLYLMHSVSGLQNGKVKITVGTTAGCGDTVAFIRDQLKPTFELYEEFLEIEYVPWGRTQRDENGVFTFCQFNPSNCWANRMHRCSLNLIGNNQTRQLEFMSCEFSSPFPGFLQESYACARSVGLNVVAVDYCLNNPHLDTLDDEAQAAAVLPVEKINFIPYIIINDDISVDVHEQSRQRLSSVVCFLLAEDPTTGITACQI</sequence>
<keyword evidence="3" id="KW-0732">Signal</keyword>
<evidence type="ECO:0000256" key="1">
    <source>
        <dbReference type="ARBA" id="ARBA00005679"/>
    </source>
</evidence>
<dbReference type="InterPro" id="IPR004911">
    <property type="entry name" value="Interferon-induced_GILT"/>
</dbReference>
<reference evidence="4" key="2">
    <citation type="submission" date="2022-10" db="EMBL/GenBank/DDBJ databases">
        <authorList>
            <consortium name="ENA_rothamsted_submissions"/>
            <consortium name="culmorum"/>
            <person name="King R."/>
        </authorList>
    </citation>
    <scope>NUCLEOTIDE SEQUENCE</scope>
</reference>
<dbReference type="AlphaFoldDB" id="A0A9N9WDN9"/>
<keyword evidence="2" id="KW-0325">Glycoprotein</keyword>
<dbReference type="PANTHER" id="PTHR13234:SF68">
    <property type="entry name" value="GH19763P"/>
    <property type="match status" value="1"/>
</dbReference>
<gene>
    <name evidence="4" type="ORF">DIATSA_LOCUS5538</name>
</gene>
<evidence type="ECO:0000256" key="2">
    <source>
        <dbReference type="ARBA" id="ARBA00023180"/>
    </source>
</evidence>
<proteinExistence type="inferred from homology"/>
<feature type="chain" id="PRO_5040121971" evidence="3">
    <location>
        <begin position="22"/>
        <end position="212"/>
    </location>
</feature>
<protein>
    <submittedName>
        <fullName evidence="4">Uncharacterized protein</fullName>
    </submittedName>
</protein>
<dbReference type="Pfam" id="PF03227">
    <property type="entry name" value="GILT"/>
    <property type="match status" value="1"/>
</dbReference>
<feature type="signal peptide" evidence="3">
    <location>
        <begin position="1"/>
        <end position="21"/>
    </location>
</feature>
<dbReference type="OrthoDB" id="958254at2759"/>
<organism evidence="4 5">
    <name type="scientific">Diatraea saccharalis</name>
    <name type="common">sugarcane borer</name>
    <dbReference type="NCBI Taxonomy" id="40085"/>
    <lineage>
        <taxon>Eukaryota</taxon>
        <taxon>Metazoa</taxon>
        <taxon>Ecdysozoa</taxon>
        <taxon>Arthropoda</taxon>
        <taxon>Hexapoda</taxon>
        <taxon>Insecta</taxon>
        <taxon>Pterygota</taxon>
        <taxon>Neoptera</taxon>
        <taxon>Endopterygota</taxon>
        <taxon>Lepidoptera</taxon>
        <taxon>Glossata</taxon>
        <taxon>Ditrysia</taxon>
        <taxon>Pyraloidea</taxon>
        <taxon>Crambidae</taxon>
        <taxon>Crambinae</taxon>
        <taxon>Diatraea</taxon>
    </lineage>
</organism>